<sequence>MPKVSSITRVLEIIEAVSYASKPLSPLELSQELDIPKPTIHRLIQNLVDDGFLTVDIGGGIVPGKRVRNLSVELWQQRLFFNERQMILQKLVDELKETCGIGVPYHMNMIYTNRAQTTLPLQIYLPVGAKSPMWCTATGKLYLSQLSTTSRNKILQGLPLDKFTKNTITDIDALNAELDRIATTGIGIDNEEFISEMVGVAVPILDKKSRYLASLYLHAPTIRVSLDELLTHVPRLQQAAQDIQALVYDLQS</sequence>
<evidence type="ECO:0000259" key="7">
    <source>
        <dbReference type="PROSITE" id="PS51078"/>
    </source>
</evidence>
<feature type="domain" description="HTH iclR-type" evidence="6">
    <location>
        <begin position="4"/>
        <end position="65"/>
    </location>
</feature>
<dbReference type="GO" id="GO:0003677">
    <property type="term" value="F:DNA binding"/>
    <property type="evidence" value="ECO:0007669"/>
    <property type="project" value="UniProtKB-KW"/>
</dbReference>
<name>A0A0T6DPY9_9GAMM</name>
<dbReference type="Pfam" id="PF09339">
    <property type="entry name" value="HTH_IclR"/>
    <property type="match status" value="1"/>
</dbReference>
<dbReference type="Gene3D" id="3.30.450.40">
    <property type="match status" value="1"/>
</dbReference>
<keyword evidence="9" id="KW-1185">Reference proteome</keyword>
<dbReference type="AlphaFoldDB" id="A0A0T6DPY9"/>
<keyword evidence="1" id="KW-0805">Transcription regulation</keyword>
<dbReference type="STRING" id="554343.AS194_11695"/>
<evidence type="ECO:0000313" key="8">
    <source>
        <dbReference type="EMBL" id="KRU21622.1"/>
    </source>
</evidence>
<evidence type="ECO:0000256" key="5">
    <source>
        <dbReference type="ARBA" id="ARBA00042627"/>
    </source>
</evidence>
<dbReference type="GO" id="GO:0003700">
    <property type="term" value="F:DNA-binding transcription factor activity"/>
    <property type="evidence" value="ECO:0007669"/>
    <property type="project" value="TreeGrafter"/>
</dbReference>
<dbReference type="Pfam" id="PF01614">
    <property type="entry name" value="IclR_C"/>
    <property type="match status" value="1"/>
</dbReference>
<dbReference type="PANTHER" id="PTHR30136">
    <property type="entry name" value="HELIX-TURN-HELIX TRANSCRIPTIONAL REGULATOR, ICLR FAMILY"/>
    <property type="match status" value="1"/>
</dbReference>
<keyword evidence="2" id="KW-0238">DNA-binding</keyword>
<evidence type="ECO:0000256" key="3">
    <source>
        <dbReference type="ARBA" id="ARBA00023163"/>
    </source>
</evidence>
<protein>
    <recommendedName>
        <fullName evidence="4">HTH-type transcriptional repressor AllR</fullName>
    </recommendedName>
    <alternativeName>
        <fullName evidence="5">Negative regulator of allantoin and glyoxylate utilization operons</fullName>
    </alternativeName>
</protein>
<dbReference type="InterPro" id="IPR011991">
    <property type="entry name" value="ArsR-like_HTH"/>
</dbReference>
<dbReference type="InterPro" id="IPR014757">
    <property type="entry name" value="Tscrpt_reg_IclR_C"/>
</dbReference>
<dbReference type="SUPFAM" id="SSF46785">
    <property type="entry name" value="Winged helix' DNA-binding domain"/>
    <property type="match status" value="1"/>
</dbReference>
<dbReference type="PROSITE" id="PS51078">
    <property type="entry name" value="ICLR_ED"/>
    <property type="match status" value="1"/>
</dbReference>
<dbReference type="InterPro" id="IPR050707">
    <property type="entry name" value="HTH_MetabolicPath_Reg"/>
</dbReference>
<dbReference type="InterPro" id="IPR036390">
    <property type="entry name" value="WH_DNA-bd_sf"/>
</dbReference>
<evidence type="ECO:0000256" key="1">
    <source>
        <dbReference type="ARBA" id="ARBA00023015"/>
    </source>
</evidence>
<dbReference type="EMBL" id="LNDJ01000103">
    <property type="protein sequence ID" value="KRU21622.1"/>
    <property type="molecule type" value="Genomic_DNA"/>
</dbReference>
<dbReference type="PROSITE" id="PS51077">
    <property type="entry name" value="HTH_ICLR"/>
    <property type="match status" value="1"/>
</dbReference>
<dbReference type="GO" id="GO:0045892">
    <property type="term" value="P:negative regulation of DNA-templated transcription"/>
    <property type="evidence" value="ECO:0007669"/>
    <property type="project" value="TreeGrafter"/>
</dbReference>
<keyword evidence="3" id="KW-0804">Transcription</keyword>
<gene>
    <name evidence="8" type="ORF">AS194_11695</name>
</gene>
<dbReference type="InterPro" id="IPR005471">
    <property type="entry name" value="Tscrpt_reg_IclR_N"/>
</dbReference>
<dbReference type="CDD" id="cd00090">
    <property type="entry name" value="HTH_ARSR"/>
    <property type="match status" value="1"/>
</dbReference>
<dbReference type="Gene3D" id="1.10.10.10">
    <property type="entry name" value="Winged helix-like DNA-binding domain superfamily/Winged helix DNA-binding domain"/>
    <property type="match status" value="1"/>
</dbReference>
<evidence type="ECO:0000259" key="6">
    <source>
        <dbReference type="PROSITE" id="PS51077"/>
    </source>
</evidence>
<evidence type="ECO:0000256" key="4">
    <source>
        <dbReference type="ARBA" id="ARBA00040379"/>
    </source>
</evidence>
<dbReference type="RefSeq" id="WP_058025592.1">
    <property type="nucleotide sequence ID" value="NZ_LNDJ01000103.1"/>
</dbReference>
<evidence type="ECO:0000256" key="2">
    <source>
        <dbReference type="ARBA" id="ARBA00023125"/>
    </source>
</evidence>
<reference evidence="8 9" key="1">
    <citation type="submission" date="2015-11" db="EMBL/GenBank/DDBJ databases">
        <title>Permanent draft genome of Psychrobacter piscatorii LQ58.</title>
        <authorList>
            <person name="Zhou M."/>
            <person name="Dong B."/>
            <person name="Liu Q."/>
        </authorList>
    </citation>
    <scope>NUCLEOTIDE SEQUENCE [LARGE SCALE GENOMIC DNA]</scope>
    <source>
        <strain evidence="8 9">LQ58</strain>
    </source>
</reference>
<dbReference type="InterPro" id="IPR036388">
    <property type="entry name" value="WH-like_DNA-bd_sf"/>
</dbReference>
<organism evidence="8 9">
    <name type="scientific">Psychrobacter piscatorii</name>
    <dbReference type="NCBI Taxonomy" id="554343"/>
    <lineage>
        <taxon>Bacteria</taxon>
        <taxon>Pseudomonadati</taxon>
        <taxon>Pseudomonadota</taxon>
        <taxon>Gammaproteobacteria</taxon>
        <taxon>Moraxellales</taxon>
        <taxon>Moraxellaceae</taxon>
        <taxon>Psychrobacter</taxon>
    </lineage>
</organism>
<comment type="caution">
    <text evidence="8">The sequence shown here is derived from an EMBL/GenBank/DDBJ whole genome shotgun (WGS) entry which is preliminary data.</text>
</comment>
<evidence type="ECO:0000313" key="9">
    <source>
        <dbReference type="Proteomes" id="UP000051202"/>
    </source>
</evidence>
<feature type="domain" description="IclR-ED" evidence="7">
    <location>
        <begin position="66"/>
        <end position="249"/>
    </location>
</feature>
<proteinExistence type="predicted"/>
<dbReference type="PANTHER" id="PTHR30136:SF24">
    <property type="entry name" value="HTH-TYPE TRANSCRIPTIONAL REPRESSOR ALLR"/>
    <property type="match status" value="1"/>
</dbReference>
<dbReference type="Proteomes" id="UP000051202">
    <property type="component" value="Unassembled WGS sequence"/>
</dbReference>
<dbReference type="SUPFAM" id="SSF55781">
    <property type="entry name" value="GAF domain-like"/>
    <property type="match status" value="1"/>
</dbReference>
<dbReference type="InterPro" id="IPR029016">
    <property type="entry name" value="GAF-like_dom_sf"/>
</dbReference>
<accession>A0A0T6DPY9</accession>